<evidence type="ECO:0000256" key="8">
    <source>
        <dbReference type="ARBA" id="ARBA00022692"/>
    </source>
</evidence>
<organism evidence="14 15">
    <name type="scientific">Candidatus Ruthenibacterium merdavium</name>
    <dbReference type="NCBI Taxonomy" id="2838752"/>
    <lineage>
        <taxon>Bacteria</taxon>
        <taxon>Bacillati</taxon>
        <taxon>Bacillota</taxon>
        <taxon>Clostridia</taxon>
        <taxon>Eubacteriales</taxon>
        <taxon>Oscillospiraceae</taxon>
        <taxon>Ruthenibacterium</taxon>
    </lineage>
</organism>
<dbReference type="InterPro" id="IPR050222">
    <property type="entry name" value="MATE_MdtK"/>
</dbReference>
<dbReference type="InterPro" id="IPR002528">
    <property type="entry name" value="MATE_fam"/>
</dbReference>
<sequence>MKYLETSRSFYIKMLTIALPVAMQSVITTGVNLMDTIMLGQLGEIALSASALGNQFITLFQFLCMGISMGACVLTSRFWGAGDFTSLKKVITIALRFSMLLGLIFTVANVLFANQILSLYSNEQPVIESGASYLRWSTLSYLLMALSIVTMNIMRSVNLPGLPFFASVVAFFVNIGGNYVFIFGKFGMPEMGVAGAALGTVIARVMETGIICGYFYAVNTSVGYRVKDLFCKCGELLGEFVRISVPVMISDGLLGIGDSALAMVMGRIGAQFVSANAITLVVQKISTIFISGVSYAGCFITGQTLGEGNQKAAQRQGYTFLFCGVAVGMLAGLIIYVIREPIISAYNITQETREIARQLMDAISIIIIFRSANSILTKGVLRGGGDTKFLMVADTSMMWLISLPLGALAGLVLHWPAFWVFACLNADQIVKAIWCVFRLKSGKWIKKIQSAAA</sequence>
<evidence type="ECO:0000313" key="14">
    <source>
        <dbReference type="EMBL" id="HJC72115.1"/>
    </source>
</evidence>
<evidence type="ECO:0000256" key="7">
    <source>
        <dbReference type="ARBA" id="ARBA00022475"/>
    </source>
</evidence>
<feature type="transmembrane region" description="Helical" evidence="13">
    <location>
        <begin position="161"/>
        <end position="182"/>
    </location>
</feature>
<dbReference type="GO" id="GO:0006811">
    <property type="term" value="P:monoatomic ion transport"/>
    <property type="evidence" value="ECO:0007669"/>
    <property type="project" value="UniProtKB-KW"/>
</dbReference>
<comment type="caution">
    <text evidence="14">The sequence shown here is derived from an EMBL/GenBank/DDBJ whole genome shotgun (WGS) entry which is preliminary data.</text>
</comment>
<comment type="function">
    <text evidence="1">Multidrug efflux pump.</text>
</comment>
<keyword evidence="6" id="KW-0050">Antiport</keyword>
<comment type="similarity">
    <text evidence="3">Belongs to the multi antimicrobial extrusion (MATE) (TC 2.A.66.1) family.</text>
</comment>
<comment type="subcellular location">
    <subcellularLocation>
        <location evidence="2">Cell membrane</location>
        <topology evidence="2">Multi-pass membrane protein</topology>
    </subcellularLocation>
</comment>
<keyword evidence="5" id="KW-0813">Transport</keyword>
<name>A0A9D2TJ11_9FIRM</name>
<dbReference type="Proteomes" id="UP000823918">
    <property type="component" value="Unassembled WGS sequence"/>
</dbReference>
<evidence type="ECO:0000256" key="6">
    <source>
        <dbReference type="ARBA" id="ARBA00022449"/>
    </source>
</evidence>
<dbReference type="EMBL" id="DWWA01000023">
    <property type="protein sequence ID" value="HJC72115.1"/>
    <property type="molecule type" value="Genomic_DNA"/>
</dbReference>
<dbReference type="AlphaFoldDB" id="A0A9D2TJ11"/>
<proteinExistence type="inferred from homology"/>
<evidence type="ECO:0000256" key="10">
    <source>
        <dbReference type="ARBA" id="ARBA00023065"/>
    </source>
</evidence>
<feature type="transmembrane region" description="Helical" evidence="13">
    <location>
        <begin position="133"/>
        <end position="154"/>
    </location>
</feature>
<feature type="transmembrane region" description="Helical" evidence="13">
    <location>
        <begin position="90"/>
        <end position="113"/>
    </location>
</feature>
<evidence type="ECO:0000256" key="3">
    <source>
        <dbReference type="ARBA" id="ARBA00010199"/>
    </source>
</evidence>
<feature type="transmembrane region" description="Helical" evidence="13">
    <location>
        <begin position="389"/>
        <end position="412"/>
    </location>
</feature>
<dbReference type="GO" id="GO:0042910">
    <property type="term" value="F:xenobiotic transmembrane transporter activity"/>
    <property type="evidence" value="ECO:0007669"/>
    <property type="project" value="InterPro"/>
</dbReference>
<dbReference type="PANTHER" id="PTHR43298">
    <property type="entry name" value="MULTIDRUG RESISTANCE PROTEIN NORM-RELATED"/>
    <property type="match status" value="1"/>
</dbReference>
<dbReference type="NCBIfam" id="TIGR00797">
    <property type="entry name" value="matE"/>
    <property type="match status" value="1"/>
</dbReference>
<reference evidence="14" key="1">
    <citation type="journal article" date="2021" name="PeerJ">
        <title>Extensive microbial diversity within the chicken gut microbiome revealed by metagenomics and culture.</title>
        <authorList>
            <person name="Gilroy R."/>
            <person name="Ravi A."/>
            <person name="Getino M."/>
            <person name="Pursley I."/>
            <person name="Horton D.L."/>
            <person name="Alikhan N.F."/>
            <person name="Baker D."/>
            <person name="Gharbi K."/>
            <person name="Hall N."/>
            <person name="Watson M."/>
            <person name="Adriaenssens E.M."/>
            <person name="Foster-Nyarko E."/>
            <person name="Jarju S."/>
            <person name="Secka A."/>
            <person name="Antonio M."/>
            <person name="Oren A."/>
            <person name="Chaudhuri R.R."/>
            <person name="La Ragione R."/>
            <person name="Hildebrand F."/>
            <person name="Pallen M.J."/>
        </authorList>
    </citation>
    <scope>NUCLEOTIDE SEQUENCE</scope>
    <source>
        <strain evidence="14">5933</strain>
    </source>
</reference>
<dbReference type="GO" id="GO:0015297">
    <property type="term" value="F:antiporter activity"/>
    <property type="evidence" value="ECO:0007669"/>
    <property type="project" value="UniProtKB-KW"/>
</dbReference>
<evidence type="ECO:0000256" key="9">
    <source>
        <dbReference type="ARBA" id="ARBA00022989"/>
    </source>
</evidence>
<dbReference type="GO" id="GO:0005886">
    <property type="term" value="C:plasma membrane"/>
    <property type="evidence" value="ECO:0007669"/>
    <property type="project" value="UniProtKB-SubCell"/>
</dbReference>
<dbReference type="CDD" id="cd13134">
    <property type="entry name" value="MATE_like_8"/>
    <property type="match status" value="1"/>
</dbReference>
<feature type="transmembrane region" description="Helical" evidence="13">
    <location>
        <begin position="12"/>
        <end position="34"/>
    </location>
</feature>
<evidence type="ECO:0000256" key="11">
    <source>
        <dbReference type="ARBA" id="ARBA00023136"/>
    </source>
</evidence>
<evidence type="ECO:0000256" key="5">
    <source>
        <dbReference type="ARBA" id="ARBA00022448"/>
    </source>
</evidence>
<accession>A0A9D2TJ11</accession>
<reference evidence="14" key="2">
    <citation type="submission" date="2021-04" db="EMBL/GenBank/DDBJ databases">
        <authorList>
            <person name="Gilroy R."/>
        </authorList>
    </citation>
    <scope>NUCLEOTIDE SEQUENCE</scope>
    <source>
        <strain evidence="14">5933</strain>
    </source>
</reference>
<dbReference type="InterPro" id="IPR048279">
    <property type="entry name" value="MdtK-like"/>
</dbReference>
<evidence type="ECO:0000256" key="13">
    <source>
        <dbReference type="SAM" id="Phobius"/>
    </source>
</evidence>
<evidence type="ECO:0000313" key="15">
    <source>
        <dbReference type="Proteomes" id="UP000823918"/>
    </source>
</evidence>
<keyword evidence="9 13" id="KW-1133">Transmembrane helix</keyword>
<feature type="transmembrane region" description="Helical" evidence="13">
    <location>
        <begin position="54"/>
        <end position="78"/>
    </location>
</feature>
<dbReference type="Pfam" id="PF01554">
    <property type="entry name" value="MatE"/>
    <property type="match status" value="2"/>
</dbReference>
<keyword evidence="11 13" id="KW-0472">Membrane</keyword>
<feature type="transmembrane region" description="Helical" evidence="13">
    <location>
        <begin position="318"/>
        <end position="338"/>
    </location>
</feature>
<keyword evidence="10" id="KW-0406">Ion transport</keyword>
<evidence type="ECO:0000256" key="2">
    <source>
        <dbReference type="ARBA" id="ARBA00004651"/>
    </source>
</evidence>
<keyword evidence="7" id="KW-1003">Cell membrane</keyword>
<feature type="transmembrane region" description="Helical" evidence="13">
    <location>
        <begin position="194"/>
        <end position="217"/>
    </location>
</feature>
<gene>
    <name evidence="14" type="ORF">H9698_04885</name>
</gene>
<evidence type="ECO:0000256" key="4">
    <source>
        <dbReference type="ARBA" id="ARBA00020268"/>
    </source>
</evidence>
<dbReference type="PANTHER" id="PTHR43298:SF2">
    <property type="entry name" value="FMN_FAD EXPORTER YEEO-RELATED"/>
    <property type="match status" value="1"/>
</dbReference>
<evidence type="ECO:0000256" key="12">
    <source>
        <dbReference type="ARBA" id="ARBA00031636"/>
    </source>
</evidence>
<keyword evidence="8 13" id="KW-0812">Transmembrane</keyword>
<protein>
    <recommendedName>
        <fullName evidence="4">Probable multidrug resistance protein NorM</fullName>
    </recommendedName>
    <alternativeName>
        <fullName evidence="12">Multidrug-efflux transporter</fullName>
    </alternativeName>
</protein>
<dbReference type="PIRSF" id="PIRSF006603">
    <property type="entry name" value="DinF"/>
    <property type="match status" value="1"/>
</dbReference>
<evidence type="ECO:0000256" key="1">
    <source>
        <dbReference type="ARBA" id="ARBA00003408"/>
    </source>
</evidence>